<dbReference type="PANTHER" id="PTHR34094:SF1">
    <property type="entry name" value="PROTEIN FAM185A"/>
    <property type="match status" value="1"/>
</dbReference>
<evidence type="ECO:0000259" key="1">
    <source>
        <dbReference type="Pfam" id="PF13349"/>
    </source>
</evidence>
<dbReference type="EMBL" id="JBHRZH010000023">
    <property type="protein sequence ID" value="MFC3764347.1"/>
    <property type="molecule type" value="Genomic_DNA"/>
</dbReference>
<evidence type="ECO:0000313" key="2">
    <source>
        <dbReference type="EMBL" id="MFC3764347.1"/>
    </source>
</evidence>
<dbReference type="Proteomes" id="UP001595699">
    <property type="component" value="Unassembled WGS sequence"/>
</dbReference>
<gene>
    <name evidence="2" type="ORF">ACFOUW_26155</name>
</gene>
<reference evidence="3" key="1">
    <citation type="journal article" date="2019" name="Int. J. Syst. Evol. Microbiol.">
        <title>The Global Catalogue of Microorganisms (GCM) 10K type strain sequencing project: providing services to taxonomists for standard genome sequencing and annotation.</title>
        <authorList>
            <consortium name="The Broad Institute Genomics Platform"/>
            <consortium name="The Broad Institute Genome Sequencing Center for Infectious Disease"/>
            <person name="Wu L."/>
            <person name="Ma J."/>
        </authorList>
    </citation>
    <scope>NUCLEOTIDE SEQUENCE [LARGE SCALE GENOMIC DNA]</scope>
    <source>
        <strain evidence="3">CGMCC 4.7241</strain>
    </source>
</reference>
<comment type="caution">
    <text evidence="2">The sequence shown here is derived from an EMBL/GenBank/DDBJ whole genome shotgun (WGS) entry which is preliminary data.</text>
</comment>
<sequence>MPTFQTPEPISLRVRFASGDAVLSASARTDTVVEVLPENSSRQRDVEAAEQTRVEQRDGAIVVEAPDDHRGKNGSIRVIVGLPEDSRISAAAASGDIRVEGRVSEVEITTASGDQRVSEATGNVTLNAASGDISVGPVGGDAKIETASGDIDVAPVQGNVSLSSASGDINLPSVGSDVRVQSASGDIQIGTIGGSVKANSASGDVSLASVRSGQVKVESASGDISIGIAAGTAAWLDVHSLTGDVTTSLQDAPGPDESDTQVEIRVNSVSGDVRVHRA</sequence>
<protein>
    <submittedName>
        <fullName evidence="2">DUF4097 domain-containing protein</fullName>
    </submittedName>
</protein>
<dbReference type="InterPro" id="IPR025164">
    <property type="entry name" value="Toastrack_DUF4097"/>
</dbReference>
<keyword evidence="3" id="KW-1185">Reference proteome</keyword>
<dbReference type="Pfam" id="PF13349">
    <property type="entry name" value="DUF4097"/>
    <property type="match status" value="1"/>
</dbReference>
<evidence type="ECO:0000313" key="3">
    <source>
        <dbReference type="Proteomes" id="UP001595699"/>
    </source>
</evidence>
<accession>A0ABV7YHD5</accession>
<proteinExistence type="predicted"/>
<dbReference type="PANTHER" id="PTHR34094">
    <property type="match status" value="1"/>
</dbReference>
<organism evidence="2 3">
    <name type="scientific">Tenggerimyces flavus</name>
    <dbReference type="NCBI Taxonomy" id="1708749"/>
    <lineage>
        <taxon>Bacteria</taxon>
        <taxon>Bacillati</taxon>
        <taxon>Actinomycetota</taxon>
        <taxon>Actinomycetes</taxon>
        <taxon>Propionibacteriales</taxon>
        <taxon>Nocardioidaceae</taxon>
        <taxon>Tenggerimyces</taxon>
    </lineage>
</organism>
<feature type="domain" description="DUF4097" evidence="1">
    <location>
        <begin position="142"/>
        <end position="275"/>
    </location>
</feature>
<dbReference type="RefSeq" id="WP_205115332.1">
    <property type="nucleotide sequence ID" value="NZ_JAFBCM010000001.1"/>
</dbReference>
<name>A0ABV7YHD5_9ACTN</name>